<evidence type="ECO:0000313" key="7">
    <source>
        <dbReference type="EMBL" id="PRQ05507.1"/>
    </source>
</evidence>
<dbReference type="GO" id="GO:1990281">
    <property type="term" value="C:efflux pump complex"/>
    <property type="evidence" value="ECO:0007669"/>
    <property type="project" value="TreeGrafter"/>
</dbReference>
<dbReference type="InterPro" id="IPR058625">
    <property type="entry name" value="MdtA-like_BSH"/>
</dbReference>
<sequence length="365" mass="38401">MSDLSSRTHLSSLALITALALVPVACTDSRAAPSPVAEDEPEATVPSSSLIVVENAEVGQWLVTTGSLLAHDRAEVVPDVSGKVIEVLVERGAHVDEGDPLFRLDVRNAKLNVREAKANLAGLEAAQALAETTCARSASLFSHGAVPSSEVQRDQAACRQAEENVRGAKVRAQAASKSVSDGIVRAPFSGVVAIRSISLGEWASVGASMLTLVEDGPLRAELELSEAASIHVQIGTQVELSALALPDDSVHAVVTRIAPDLDPRSRSRVAEVELPEHPSLVPGMFVRAKVITGTRSMPAVPRAALLARGSTWRAFVAVDGQVEERVVQLGPELDDDRVTIVRGLEAGDSIVGSELAQLHDGQLIH</sequence>
<dbReference type="Proteomes" id="UP000238823">
    <property type="component" value="Unassembled WGS sequence"/>
</dbReference>
<proteinExistence type="inferred from homology"/>
<dbReference type="EMBL" id="PVNL01000093">
    <property type="protein sequence ID" value="PRQ05507.1"/>
    <property type="molecule type" value="Genomic_DNA"/>
</dbReference>
<dbReference type="Pfam" id="PF25967">
    <property type="entry name" value="RND-MFP_C"/>
    <property type="match status" value="1"/>
</dbReference>
<feature type="domain" description="Multidrug resistance protein MdtA-like barrel-sandwich hybrid" evidence="4">
    <location>
        <begin position="73"/>
        <end position="208"/>
    </location>
</feature>
<dbReference type="OrthoDB" id="176710at2"/>
<evidence type="ECO:0000313" key="8">
    <source>
        <dbReference type="Proteomes" id="UP000238823"/>
    </source>
</evidence>
<organism evidence="7 8">
    <name type="scientific">Enhygromyxa salina</name>
    <dbReference type="NCBI Taxonomy" id="215803"/>
    <lineage>
        <taxon>Bacteria</taxon>
        <taxon>Pseudomonadati</taxon>
        <taxon>Myxococcota</taxon>
        <taxon>Polyangia</taxon>
        <taxon>Nannocystales</taxon>
        <taxon>Nannocystaceae</taxon>
        <taxon>Enhygromyxa</taxon>
    </lineage>
</organism>
<dbReference type="InterPro" id="IPR058792">
    <property type="entry name" value="Beta-barrel_RND_2"/>
</dbReference>
<evidence type="ECO:0000259" key="6">
    <source>
        <dbReference type="Pfam" id="PF25967"/>
    </source>
</evidence>
<comment type="similarity">
    <text evidence="2">Belongs to the membrane fusion protein (MFP) (TC 8.A.1) family.</text>
</comment>
<comment type="caution">
    <text evidence="7">The sequence shown here is derived from an EMBL/GenBank/DDBJ whole genome shotgun (WGS) entry which is preliminary data.</text>
</comment>
<evidence type="ECO:0000256" key="1">
    <source>
        <dbReference type="ARBA" id="ARBA00004196"/>
    </source>
</evidence>
<dbReference type="Gene3D" id="1.10.287.470">
    <property type="entry name" value="Helix hairpin bin"/>
    <property type="match status" value="1"/>
</dbReference>
<dbReference type="SUPFAM" id="SSF111369">
    <property type="entry name" value="HlyD-like secretion proteins"/>
    <property type="match status" value="1"/>
</dbReference>
<dbReference type="Gene3D" id="2.40.420.20">
    <property type="match status" value="1"/>
</dbReference>
<dbReference type="PANTHER" id="PTHR30469:SF38">
    <property type="entry name" value="HLYD FAMILY SECRETION PROTEIN"/>
    <property type="match status" value="1"/>
</dbReference>
<dbReference type="Gene3D" id="2.40.50.100">
    <property type="match status" value="1"/>
</dbReference>
<gene>
    <name evidence="7" type="primary">mdtE</name>
    <name evidence="7" type="ORF">ENSA7_45530</name>
</gene>
<feature type="domain" description="CusB-like beta-barrel" evidence="5">
    <location>
        <begin position="221"/>
        <end position="290"/>
    </location>
</feature>
<protein>
    <submittedName>
        <fullName evidence="7">Multidrug resistance protein MdtE</fullName>
    </submittedName>
</protein>
<accession>A0A2S9YK81</accession>
<dbReference type="InterPro" id="IPR006143">
    <property type="entry name" value="RND_pump_MFP"/>
</dbReference>
<dbReference type="GO" id="GO:0015562">
    <property type="term" value="F:efflux transmembrane transporter activity"/>
    <property type="evidence" value="ECO:0007669"/>
    <property type="project" value="TreeGrafter"/>
</dbReference>
<evidence type="ECO:0000259" key="4">
    <source>
        <dbReference type="Pfam" id="PF25917"/>
    </source>
</evidence>
<comment type="subcellular location">
    <subcellularLocation>
        <location evidence="1">Cell envelope</location>
    </subcellularLocation>
</comment>
<dbReference type="Pfam" id="PF25917">
    <property type="entry name" value="BSH_RND"/>
    <property type="match status" value="1"/>
</dbReference>
<dbReference type="Pfam" id="PF25954">
    <property type="entry name" value="Beta-barrel_RND_2"/>
    <property type="match status" value="1"/>
</dbReference>
<dbReference type="PANTHER" id="PTHR30469">
    <property type="entry name" value="MULTIDRUG RESISTANCE PROTEIN MDTA"/>
    <property type="match status" value="1"/>
</dbReference>
<dbReference type="Gene3D" id="2.40.30.170">
    <property type="match status" value="1"/>
</dbReference>
<evidence type="ECO:0000256" key="3">
    <source>
        <dbReference type="ARBA" id="ARBA00022448"/>
    </source>
</evidence>
<keyword evidence="3" id="KW-0813">Transport</keyword>
<dbReference type="NCBIfam" id="TIGR01730">
    <property type="entry name" value="RND_mfp"/>
    <property type="match status" value="1"/>
</dbReference>
<reference evidence="7 8" key="1">
    <citation type="submission" date="2018-03" db="EMBL/GenBank/DDBJ databases">
        <title>Draft Genome Sequences of the Obligatory Marine Myxobacteria Enhygromyxa salina SWB007.</title>
        <authorList>
            <person name="Poehlein A."/>
            <person name="Moghaddam J.A."/>
            <person name="Harms H."/>
            <person name="Alanjari M."/>
            <person name="Koenig G.M."/>
            <person name="Daniel R."/>
            <person name="Schaeberle T.F."/>
        </authorList>
    </citation>
    <scope>NUCLEOTIDE SEQUENCE [LARGE SCALE GENOMIC DNA]</scope>
    <source>
        <strain evidence="7 8">SWB007</strain>
    </source>
</reference>
<dbReference type="InterPro" id="IPR058627">
    <property type="entry name" value="MdtA-like_C"/>
</dbReference>
<dbReference type="AlphaFoldDB" id="A0A2S9YK81"/>
<evidence type="ECO:0000256" key="2">
    <source>
        <dbReference type="ARBA" id="ARBA00009477"/>
    </source>
</evidence>
<name>A0A2S9YK81_9BACT</name>
<feature type="domain" description="Multidrug resistance protein MdtA-like C-terminal permuted SH3" evidence="6">
    <location>
        <begin position="307"/>
        <end position="355"/>
    </location>
</feature>
<evidence type="ECO:0000259" key="5">
    <source>
        <dbReference type="Pfam" id="PF25954"/>
    </source>
</evidence>